<protein>
    <submittedName>
        <fullName evidence="1">Uncharacterized protein</fullName>
    </submittedName>
</protein>
<keyword evidence="2" id="KW-1185">Reference proteome</keyword>
<comment type="caution">
    <text evidence="1">The sequence shown here is derived from an EMBL/GenBank/DDBJ whole genome shotgun (WGS) entry which is preliminary data.</text>
</comment>
<dbReference type="EMBL" id="VUMX01000004">
    <property type="protein sequence ID" value="MST86521.1"/>
    <property type="molecule type" value="Genomic_DNA"/>
</dbReference>
<organism evidence="1 2">
    <name type="scientific">Lactobacillus porci</name>
    <dbReference type="NCBI Taxonomy" id="2012477"/>
    <lineage>
        <taxon>Bacteria</taxon>
        <taxon>Bacillati</taxon>
        <taxon>Bacillota</taxon>
        <taxon>Bacilli</taxon>
        <taxon>Lactobacillales</taxon>
        <taxon>Lactobacillaceae</taxon>
        <taxon>Lactobacillus</taxon>
    </lineage>
</organism>
<name>A0A6A8MC79_9LACO</name>
<dbReference type="AlphaFoldDB" id="A0A6A8MC79"/>
<gene>
    <name evidence="1" type="ORF">FYJ62_02405</name>
</gene>
<evidence type="ECO:0000313" key="1">
    <source>
        <dbReference type="EMBL" id="MST86521.1"/>
    </source>
</evidence>
<sequence>MISEKGAVLIALDLLNGYENELAIDPTKIKCRKSNAGNYMIDLVTDDPLLGLEAVVTPDGSIINLDFSGPKAKESRHMHAKMLAKIRQRLASAKQIGFDKLTMLRRIYLEYPDLEEQDCHIYRKGKDKMRYDFQSCQLLVKATGELSLLAKRQIEPLQYVRQRLGRIKINGLAPLTAWEDETQLTIEAIAEPEAKFRLRESRFKIAKSSDPRLLDDALANLKDDLVENIVPQDYGEAELLKMTAEFLSQSKDLLTGLEKAWPLLDTEAAKQMITPERLKRWICYQLLDQERLISFFKQSAELKAGKCRLSRGRIYLQFPVQPEQFQLLDSLTQEQARIMADYFQDFANWEHAEPCSYVDLDLASGQFELAPEKVKMLENFEQTLRKCSQYQEFLDCCSADGLQAASRYLKAKDQIQVTATGKSGKAYQVTFALDEQAVDSCQAFLTRCLSEEASWETKIAKQLSEHKLLGDIVAVAIAKLAMTNEYRITAKNVVKILRDLSIDFYDDLHPTAYDKHFRLFSNQMIESRIKQMLKSGLIAAEDRYLLSYRIYYQELVPSSLTESFIQQSLASKDGERETDFKLWHELVNLPDELASADALLMLKRLIDHPAVFCMAEEECAAFLQGNRTVCRKYLTPAITLEDDPFKKKYLRQLLAKCRLVKQETATEKEAKSFI</sequence>
<proteinExistence type="predicted"/>
<dbReference type="RefSeq" id="WP_154547361.1">
    <property type="nucleotide sequence ID" value="NZ_VUMX01000004.1"/>
</dbReference>
<evidence type="ECO:0000313" key="2">
    <source>
        <dbReference type="Proteomes" id="UP000438120"/>
    </source>
</evidence>
<dbReference type="Proteomes" id="UP000438120">
    <property type="component" value="Unassembled WGS sequence"/>
</dbReference>
<reference evidence="1 2" key="1">
    <citation type="submission" date="2019-08" db="EMBL/GenBank/DDBJ databases">
        <title>In-depth cultivation of the pig gut microbiome towards novel bacterial diversity and tailored functional studies.</title>
        <authorList>
            <person name="Wylensek D."/>
            <person name="Hitch T.C.A."/>
            <person name="Clavel T."/>
        </authorList>
    </citation>
    <scope>NUCLEOTIDE SEQUENCE [LARGE SCALE GENOMIC DNA]</scope>
    <source>
        <strain evidence="1 2">Bifido-178-WT-2B</strain>
    </source>
</reference>
<accession>A0A6A8MC79</accession>